<evidence type="ECO:0000256" key="3">
    <source>
        <dbReference type="ARBA" id="ARBA00022884"/>
    </source>
</evidence>
<evidence type="ECO:0000256" key="7">
    <source>
        <dbReference type="HAMAP-Rule" id="MF_01325"/>
    </source>
</evidence>
<protein>
    <recommendedName>
        <fullName evidence="6 7">Large ribosomal subunit protein uL3</fullName>
    </recommendedName>
</protein>
<reference evidence="8" key="1">
    <citation type="submission" date="2019-03" db="EMBL/GenBank/DDBJ databases">
        <title>Lake Tanganyika Metagenome-Assembled Genomes (MAGs).</title>
        <authorList>
            <person name="Tran P."/>
        </authorList>
    </citation>
    <scope>NUCLEOTIDE SEQUENCE</scope>
    <source>
        <strain evidence="8">K_DeepCast_150m_m2_040</strain>
    </source>
</reference>
<dbReference type="PANTHER" id="PTHR11229:SF16">
    <property type="entry name" value="LARGE RIBOSOMAL SUBUNIT PROTEIN UL3C"/>
    <property type="match status" value="1"/>
</dbReference>
<dbReference type="GO" id="GO:0019843">
    <property type="term" value="F:rRNA binding"/>
    <property type="evidence" value="ECO:0007669"/>
    <property type="project" value="UniProtKB-UniRule"/>
</dbReference>
<dbReference type="NCBIfam" id="TIGR03625">
    <property type="entry name" value="L3_bact"/>
    <property type="match status" value="1"/>
</dbReference>
<keyword evidence="3 7" id="KW-0694">RNA-binding</keyword>
<organism evidence="8 9">
    <name type="scientific">candidate division WOR-3 bacterium</name>
    <dbReference type="NCBI Taxonomy" id="2052148"/>
    <lineage>
        <taxon>Bacteria</taxon>
        <taxon>Bacteria division WOR-3</taxon>
    </lineage>
</organism>
<dbReference type="PANTHER" id="PTHR11229">
    <property type="entry name" value="50S RIBOSOMAL PROTEIN L3"/>
    <property type="match status" value="1"/>
</dbReference>
<gene>
    <name evidence="7" type="primary">rplC</name>
    <name evidence="8" type="ORF">FJY68_07460</name>
</gene>
<dbReference type="Pfam" id="PF00297">
    <property type="entry name" value="Ribosomal_L3"/>
    <property type="match status" value="1"/>
</dbReference>
<dbReference type="Gene3D" id="2.40.30.10">
    <property type="entry name" value="Translation factors"/>
    <property type="match status" value="1"/>
</dbReference>
<dbReference type="SUPFAM" id="SSF50447">
    <property type="entry name" value="Translation proteins"/>
    <property type="match status" value="1"/>
</dbReference>
<dbReference type="GO" id="GO:0003735">
    <property type="term" value="F:structural constituent of ribosome"/>
    <property type="evidence" value="ECO:0007669"/>
    <property type="project" value="UniProtKB-UniRule"/>
</dbReference>
<evidence type="ECO:0000313" key="9">
    <source>
        <dbReference type="Proteomes" id="UP000779900"/>
    </source>
</evidence>
<dbReference type="InterPro" id="IPR000597">
    <property type="entry name" value="Ribosomal_uL3"/>
</dbReference>
<keyword evidence="2 7" id="KW-0699">rRNA-binding</keyword>
<dbReference type="GO" id="GO:0006412">
    <property type="term" value="P:translation"/>
    <property type="evidence" value="ECO:0007669"/>
    <property type="project" value="UniProtKB-UniRule"/>
</dbReference>
<evidence type="ECO:0000256" key="1">
    <source>
        <dbReference type="ARBA" id="ARBA00006540"/>
    </source>
</evidence>
<dbReference type="EMBL" id="VGIR01000039">
    <property type="protein sequence ID" value="MBM3331670.1"/>
    <property type="molecule type" value="Genomic_DNA"/>
</dbReference>
<proteinExistence type="inferred from homology"/>
<name>A0A937XDF0_UNCW3</name>
<dbReference type="GO" id="GO:0022625">
    <property type="term" value="C:cytosolic large ribosomal subunit"/>
    <property type="evidence" value="ECO:0007669"/>
    <property type="project" value="TreeGrafter"/>
</dbReference>
<comment type="caution">
    <text evidence="8">The sequence shown here is derived from an EMBL/GenBank/DDBJ whole genome shotgun (WGS) entry which is preliminary data.</text>
</comment>
<evidence type="ECO:0000256" key="4">
    <source>
        <dbReference type="ARBA" id="ARBA00022980"/>
    </source>
</evidence>
<evidence type="ECO:0000256" key="5">
    <source>
        <dbReference type="ARBA" id="ARBA00023274"/>
    </source>
</evidence>
<dbReference type="Proteomes" id="UP000779900">
    <property type="component" value="Unassembled WGS sequence"/>
</dbReference>
<dbReference type="InterPro" id="IPR019927">
    <property type="entry name" value="Ribosomal_uL3_bac/org-type"/>
</dbReference>
<dbReference type="HAMAP" id="MF_01325_B">
    <property type="entry name" value="Ribosomal_uL3_B"/>
    <property type="match status" value="1"/>
</dbReference>
<comment type="subunit">
    <text evidence="7">Part of the 50S ribosomal subunit. Forms a cluster with proteins L14 and L19.</text>
</comment>
<comment type="similarity">
    <text evidence="1 7">Belongs to the universal ribosomal protein uL3 family.</text>
</comment>
<keyword evidence="5 7" id="KW-0687">Ribonucleoprotein</keyword>
<dbReference type="FunFam" id="2.40.30.10:FF:000004">
    <property type="entry name" value="50S ribosomal protein L3"/>
    <property type="match status" value="1"/>
</dbReference>
<evidence type="ECO:0000256" key="6">
    <source>
        <dbReference type="ARBA" id="ARBA00035243"/>
    </source>
</evidence>
<dbReference type="Gene3D" id="3.30.160.810">
    <property type="match status" value="1"/>
</dbReference>
<evidence type="ECO:0000313" key="8">
    <source>
        <dbReference type="EMBL" id="MBM3331670.1"/>
    </source>
</evidence>
<accession>A0A937XDF0</accession>
<dbReference type="InterPro" id="IPR009000">
    <property type="entry name" value="Transl_B-barrel_sf"/>
</dbReference>
<keyword evidence="4 7" id="KW-0689">Ribosomal protein</keyword>
<comment type="function">
    <text evidence="7">One of the primary rRNA binding proteins, it binds directly near the 3'-end of the 23S rRNA, where it nucleates assembly of the 50S subunit.</text>
</comment>
<dbReference type="AlphaFoldDB" id="A0A937XDF0"/>
<evidence type="ECO:0000256" key="2">
    <source>
        <dbReference type="ARBA" id="ARBA00022730"/>
    </source>
</evidence>
<sequence length="206" mass="22124">MKALIGQKGIMAQLYDERGVVVPATEVKVGECVVVGKRTQELNGYEALQIGFGAVSKRKSKKSLLGFYKKAGVPPARSLQEILVDKIADYHVGQKLGVDVFALGDRVHVTGITRGRGFTGGMKRWGWHGGPASHGSMFSRRIGSLGSGTTPGRPLKGRTGAGHYGVEQVTIRNLSIVKLDREKGVLYVNGAIPGFRGSLVLIRKRA</sequence>